<dbReference type="EMBL" id="JBHMEA010000024">
    <property type="protein sequence ID" value="MFB9231635.1"/>
    <property type="molecule type" value="Genomic_DNA"/>
</dbReference>
<dbReference type="RefSeq" id="WP_377608633.1">
    <property type="nucleotide sequence ID" value="NZ_JAGFNU010000009.1"/>
</dbReference>
<keyword evidence="3" id="KW-1185">Reference proteome</keyword>
<proteinExistence type="predicted"/>
<reference evidence="2 3" key="1">
    <citation type="submission" date="2024-09" db="EMBL/GenBank/DDBJ databases">
        <authorList>
            <person name="Sun Q."/>
            <person name="Mori K."/>
        </authorList>
    </citation>
    <scope>NUCLEOTIDE SEQUENCE [LARGE SCALE GENOMIC DNA]</scope>
    <source>
        <strain evidence="2 3">CECT 8726</strain>
    </source>
</reference>
<accession>A0ABV5JET8</accession>
<name>A0ABV5JET8_9RHOB</name>
<evidence type="ECO:0000313" key="3">
    <source>
        <dbReference type="Proteomes" id="UP001589683"/>
    </source>
</evidence>
<feature type="chain" id="PRO_5045415595" description="DUF4177 domain-containing protein" evidence="1">
    <location>
        <begin position="20"/>
        <end position="93"/>
    </location>
</feature>
<evidence type="ECO:0008006" key="4">
    <source>
        <dbReference type="Google" id="ProtNLM"/>
    </source>
</evidence>
<sequence length="93" mass="10148">MMKKLFLILALLSASPASAACYADYKAKQDNPLRLHYGVIELPDSACTVAAARGQIAARLRADGWKLLNVVSVFDESGLAERRASAGPFYLRY</sequence>
<gene>
    <name evidence="2" type="ORF">ACFFUT_07530</name>
</gene>
<protein>
    <recommendedName>
        <fullName evidence="4">DUF4177 domain-containing protein</fullName>
    </recommendedName>
</protein>
<dbReference type="PROSITE" id="PS51257">
    <property type="entry name" value="PROKAR_LIPOPROTEIN"/>
    <property type="match status" value="1"/>
</dbReference>
<dbReference type="Proteomes" id="UP001589683">
    <property type="component" value="Unassembled WGS sequence"/>
</dbReference>
<keyword evidence="1" id="KW-0732">Signal</keyword>
<evidence type="ECO:0000256" key="1">
    <source>
        <dbReference type="SAM" id="SignalP"/>
    </source>
</evidence>
<feature type="signal peptide" evidence="1">
    <location>
        <begin position="1"/>
        <end position="19"/>
    </location>
</feature>
<evidence type="ECO:0000313" key="2">
    <source>
        <dbReference type="EMBL" id="MFB9231635.1"/>
    </source>
</evidence>
<organism evidence="2 3">
    <name type="scientific">Pseudohalocynthiibacter aestuariivivens</name>
    <dbReference type="NCBI Taxonomy" id="1591409"/>
    <lineage>
        <taxon>Bacteria</taxon>
        <taxon>Pseudomonadati</taxon>
        <taxon>Pseudomonadota</taxon>
        <taxon>Alphaproteobacteria</taxon>
        <taxon>Rhodobacterales</taxon>
        <taxon>Paracoccaceae</taxon>
        <taxon>Pseudohalocynthiibacter</taxon>
    </lineage>
</organism>
<comment type="caution">
    <text evidence="2">The sequence shown here is derived from an EMBL/GenBank/DDBJ whole genome shotgun (WGS) entry which is preliminary data.</text>
</comment>